<accession>A0ABV2CXW3</accession>
<dbReference type="EMBL" id="JBEWLY010000007">
    <property type="protein sequence ID" value="MET1754439.1"/>
    <property type="molecule type" value="Genomic_DNA"/>
</dbReference>
<evidence type="ECO:0000256" key="2">
    <source>
        <dbReference type="ARBA" id="ARBA00022723"/>
    </source>
</evidence>
<keyword evidence="1" id="KW-0597">Phosphoprotein</keyword>
<sequence>MRPAHLAFTSVASIFCLPLAVPAAAQAAGHSAQTAPVAAAAPATPATPADKPELILAISVDQFSADLFSQYRQHFTGGLARLTTGAVFPQGFQSHAATETCPGHSTLLTGAHPSRTGIIANNWYDPSVDRVVYCAEDERDPESSAKAPVVSNLHLNVPTLGDLMKKANPAAMNVAVSGKDRAAVMMSGHDADAAYWWLGNGFATYKGRPLSAAASAQNAATRSLIEGGAPALQAPQWCENVARAVPIKNFTIGTERFPLKAGDFKSFGRTPRVDAATGELAVRLVDEMGLGQDENTDVLSVSFSATDYVGHAYGHQGVEMCIQLAQLDASIGKLLEALDERGIDYVAVLTADHGGIDAPERLQLQGYPSAQRIDPALSSEALSAVASKDTGITAASGQLLYGGGSSGDIWLAPGLSAKQQKKVVEALLKRLAAHPQVEAAYTADTLAKVSPPTGNPQDWTLIQRVRASFDPERSGQVLVMTKRGVVPGDPQPGYTATHGSPWDYDRRVPILFWRKGMAGFEQPNPVQTVDIAPTLAATVGLEQPVGTWDGQCLDIDGSQADTCRR</sequence>
<dbReference type="SUPFAM" id="SSF53649">
    <property type="entry name" value="Alkaline phosphatase-like"/>
    <property type="match status" value="1"/>
</dbReference>
<gene>
    <name evidence="6" type="ORF">ABVV53_03005</name>
</gene>
<dbReference type="InterPro" id="IPR026263">
    <property type="entry name" value="Alkaline_phosphatase_prok"/>
</dbReference>
<dbReference type="Gene3D" id="3.40.720.10">
    <property type="entry name" value="Alkaline Phosphatase, subunit A"/>
    <property type="match status" value="1"/>
</dbReference>
<keyword evidence="4" id="KW-0862">Zinc</keyword>
<dbReference type="EC" id="3.1.3.1" evidence="4"/>
<protein>
    <recommendedName>
        <fullName evidence="4">Alkaline phosphatase</fullName>
        <ecNumber evidence="4">3.1.3.1</ecNumber>
    </recommendedName>
</protein>
<dbReference type="InterPro" id="IPR002591">
    <property type="entry name" value="Phosphodiest/P_Trfase"/>
</dbReference>
<evidence type="ECO:0000256" key="3">
    <source>
        <dbReference type="ARBA" id="ARBA00022729"/>
    </source>
</evidence>
<proteinExistence type="predicted"/>
<keyword evidence="2 4" id="KW-0479">Metal-binding</keyword>
<feature type="chain" id="PRO_5045610927" description="Alkaline phosphatase" evidence="5">
    <location>
        <begin position="28"/>
        <end position="565"/>
    </location>
</feature>
<dbReference type="PANTHER" id="PTHR10151">
    <property type="entry name" value="ECTONUCLEOTIDE PYROPHOSPHATASE/PHOSPHODIESTERASE"/>
    <property type="match status" value="1"/>
</dbReference>
<feature type="signal peptide" evidence="5">
    <location>
        <begin position="1"/>
        <end position="27"/>
    </location>
</feature>
<dbReference type="PANTHER" id="PTHR10151:SF120">
    <property type="entry name" value="BIS(5'-ADENOSYL)-TRIPHOSPHATASE"/>
    <property type="match status" value="1"/>
</dbReference>
<dbReference type="Gene3D" id="3.30.1360.150">
    <property type="match status" value="1"/>
</dbReference>
<dbReference type="RefSeq" id="WP_353982841.1">
    <property type="nucleotide sequence ID" value="NZ_JBEWLY010000007.1"/>
</dbReference>
<dbReference type="Proteomes" id="UP001548713">
    <property type="component" value="Unassembled WGS sequence"/>
</dbReference>
<dbReference type="CDD" id="cd16016">
    <property type="entry name" value="AP-SPAP"/>
    <property type="match status" value="1"/>
</dbReference>
<evidence type="ECO:0000256" key="1">
    <source>
        <dbReference type="ARBA" id="ARBA00022553"/>
    </source>
</evidence>
<keyword evidence="7" id="KW-1185">Reference proteome</keyword>
<organism evidence="6 7">
    <name type="scientific">Novosphingobium kalidii</name>
    <dbReference type="NCBI Taxonomy" id="3230299"/>
    <lineage>
        <taxon>Bacteria</taxon>
        <taxon>Pseudomonadati</taxon>
        <taxon>Pseudomonadota</taxon>
        <taxon>Alphaproteobacteria</taxon>
        <taxon>Sphingomonadales</taxon>
        <taxon>Sphingomonadaceae</taxon>
        <taxon>Novosphingobium</taxon>
    </lineage>
</organism>
<dbReference type="Pfam" id="PF01663">
    <property type="entry name" value="Phosphodiest"/>
    <property type="match status" value="1"/>
</dbReference>
<evidence type="ECO:0000256" key="5">
    <source>
        <dbReference type="SAM" id="SignalP"/>
    </source>
</evidence>
<dbReference type="InterPro" id="IPR017850">
    <property type="entry name" value="Alkaline_phosphatase_core_sf"/>
</dbReference>
<evidence type="ECO:0000256" key="4">
    <source>
        <dbReference type="PIRNR" id="PIRNR031924"/>
    </source>
</evidence>
<evidence type="ECO:0000313" key="6">
    <source>
        <dbReference type="EMBL" id="MET1754439.1"/>
    </source>
</evidence>
<reference evidence="6 7" key="1">
    <citation type="submission" date="2024-07" db="EMBL/GenBank/DDBJ databases">
        <title>Novosphingobium kalidii RD2P27.</title>
        <authorList>
            <person name="Sun J.-Q."/>
        </authorList>
    </citation>
    <scope>NUCLEOTIDE SEQUENCE [LARGE SCALE GENOMIC DNA]</scope>
    <source>
        <strain evidence="6 7">RD2P27</strain>
    </source>
</reference>
<evidence type="ECO:0000313" key="7">
    <source>
        <dbReference type="Proteomes" id="UP001548713"/>
    </source>
</evidence>
<dbReference type="PIRSF" id="PIRSF031924">
    <property type="entry name" value="Pi-irrepressible_AP"/>
    <property type="match status" value="1"/>
</dbReference>
<comment type="function">
    <text evidence="4">Alkaline phosphatase with broad substrate specificity.</text>
</comment>
<keyword evidence="3 5" id="KW-0732">Signal</keyword>
<comment type="catalytic activity">
    <reaction evidence="4">
        <text>a phosphate monoester + H2O = an alcohol + phosphate</text>
        <dbReference type="Rhea" id="RHEA:15017"/>
        <dbReference type="ChEBI" id="CHEBI:15377"/>
        <dbReference type="ChEBI" id="CHEBI:30879"/>
        <dbReference type="ChEBI" id="CHEBI:43474"/>
        <dbReference type="ChEBI" id="CHEBI:67140"/>
        <dbReference type="EC" id="3.1.3.1"/>
    </reaction>
</comment>
<comment type="cofactor">
    <cofactor evidence="4">
        <name>Zn(2+)</name>
        <dbReference type="ChEBI" id="CHEBI:29105"/>
    </cofactor>
    <text evidence="4">Binds 2 Zn(2+) ions.</text>
</comment>
<name>A0ABV2CXW3_9SPHN</name>
<comment type="caution">
    <text evidence="6">The sequence shown here is derived from an EMBL/GenBank/DDBJ whole genome shotgun (WGS) entry which is preliminary data.</text>
</comment>